<feature type="compositionally biased region" description="Low complexity" evidence="1">
    <location>
        <begin position="487"/>
        <end position="506"/>
    </location>
</feature>
<feature type="region of interest" description="Disordered" evidence="1">
    <location>
        <begin position="1"/>
        <end position="240"/>
    </location>
</feature>
<keyword evidence="3" id="KW-1185">Reference proteome</keyword>
<dbReference type="KEGG" id="mng:MNEG_4977"/>
<dbReference type="GeneID" id="25737854"/>
<reference evidence="2 3" key="1">
    <citation type="journal article" date="2013" name="BMC Genomics">
        <title>Reconstruction of the lipid metabolism for the microalga Monoraphidium neglectum from its genome sequence reveals characteristics suitable for biofuel production.</title>
        <authorList>
            <person name="Bogen C."/>
            <person name="Al-Dilaimi A."/>
            <person name="Albersmeier A."/>
            <person name="Wichmann J."/>
            <person name="Grundmann M."/>
            <person name="Rupp O."/>
            <person name="Lauersen K.J."/>
            <person name="Blifernez-Klassen O."/>
            <person name="Kalinowski J."/>
            <person name="Goesmann A."/>
            <person name="Mussgnug J.H."/>
            <person name="Kruse O."/>
        </authorList>
    </citation>
    <scope>NUCLEOTIDE SEQUENCE [LARGE SCALE GENOMIC DNA]</scope>
    <source>
        <strain evidence="2 3">SAG 48.87</strain>
    </source>
</reference>
<evidence type="ECO:0000313" key="2">
    <source>
        <dbReference type="EMBL" id="KIZ02975.1"/>
    </source>
</evidence>
<evidence type="ECO:0000313" key="3">
    <source>
        <dbReference type="Proteomes" id="UP000054498"/>
    </source>
</evidence>
<feature type="compositionally biased region" description="Low complexity" evidence="1">
    <location>
        <begin position="326"/>
        <end position="338"/>
    </location>
</feature>
<name>A0A0D2MIY0_9CHLO</name>
<feature type="compositionally biased region" description="Low complexity" evidence="1">
    <location>
        <begin position="422"/>
        <end position="431"/>
    </location>
</feature>
<protein>
    <submittedName>
        <fullName evidence="2">Uncharacterized protein</fullName>
    </submittedName>
</protein>
<proteinExistence type="predicted"/>
<feature type="compositionally biased region" description="Low complexity" evidence="1">
    <location>
        <begin position="158"/>
        <end position="194"/>
    </location>
</feature>
<dbReference type="RefSeq" id="XP_013901994.1">
    <property type="nucleotide sequence ID" value="XM_014046540.1"/>
</dbReference>
<organism evidence="2 3">
    <name type="scientific">Monoraphidium neglectum</name>
    <dbReference type="NCBI Taxonomy" id="145388"/>
    <lineage>
        <taxon>Eukaryota</taxon>
        <taxon>Viridiplantae</taxon>
        <taxon>Chlorophyta</taxon>
        <taxon>core chlorophytes</taxon>
        <taxon>Chlorophyceae</taxon>
        <taxon>CS clade</taxon>
        <taxon>Sphaeropleales</taxon>
        <taxon>Selenastraceae</taxon>
        <taxon>Monoraphidium</taxon>
    </lineage>
</organism>
<feature type="region of interest" description="Disordered" evidence="1">
    <location>
        <begin position="522"/>
        <end position="559"/>
    </location>
</feature>
<feature type="compositionally biased region" description="Low complexity" evidence="1">
    <location>
        <begin position="81"/>
        <end position="95"/>
    </location>
</feature>
<feature type="compositionally biased region" description="Low complexity" evidence="1">
    <location>
        <begin position="380"/>
        <end position="409"/>
    </location>
</feature>
<accession>A0A0D2MIY0</accession>
<feature type="compositionally biased region" description="Low complexity" evidence="1">
    <location>
        <begin position="345"/>
        <end position="354"/>
    </location>
</feature>
<dbReference type="EMBL" id="KK100939">
    <property type="protein sequence ID" value="KIZ02975.1"/>
    <property type="molecule type" value="Genomic_DNA"/>
</dbReference>
<dbReference type="Proteomes" id="UP000054498">
    <property type="component" value="Unassembled WGS sequence"/>
</dbReference>
<feature type="compositionally biased region" description="Gly residues" evidence="1">
    <location>
        <begin position="229"/>
        <end position="240"/>
    </location>
</feature>
<feature type="compositionally biased region" description="Basic residues" evidence="1">
    <location>
        <begin position="17"/>
        <end position="28"/>
    </location>
</feature>
<evidence type="ECO:0000256" key="1">
    <source>
        <dbReference type="SAM" id="MobiDB-lite"/>
    </source>
</evidence>
<gene>
    <name evidence="2" type="ORF">MNEG_4977</name>
</gene>
<dbReference type="AlphaFoldDB" id="A0A0D2MIY0"/>
<feature type="region of interest" description="Disordered" evidence="1">
    <location>
        <begin position="326"/>
        <end position="506"/>
    </location>
</feature>
<feature type="compositionally biased region" description="Low complexity" evidence="1">
    <location>
        <begin position="1"/>
        <end position="11"/>
    </location>
</feature>
<sequence>MKEFEQQQLAQKEQKLKQRRHRLGRQLRSHMLERASPSPTPTPGRDMSHAPDGASAANESAGRGGAGAQAAGGPKQGGPRGAAAKAVGAAGVVEAPVEDEGVLSDEHHSVLTGSPKLASCAAGSAAGSTNAPRAPPAPPLRLSSLTLPGAERPAASEGSVRQGGAAAVGAGEAQSGGPRGATLTRTPTTTGPVPDSDGDCSVGSTSGAAPRSTPGTPRSFGAPSSPFAGRGGARGAWNVRGGGAAAPAAVFSEVAARAGVGSLSSTAAPPPDAREAAPPAAAAAGVAVNAAVGQDGAASAGRGQAEAPVLEVDLPTGVPQRQAALQRLEAQQQQQLQLARERGSSARAAEAGRSARQRKDAIAALAAQEQQRLGIDSPTAAAAAKADAERSALPSGEAKAAAADGSKAGPRPQQRGQEHARAAAAGAGADGLEPQLQPKTAGAGGAQKVLQADRRAPQGGGAGGPAGESAEDEEGVMAVVTQRGDQGADSAAAKEQADAGAADGGCAKTSTITVKRLLRETTPSRIPPAPAPPQEWGAQGGQAGLLSRVKSIPAPQKNA</sequence>
<feature type="compositionally biased region" description="Low complexity" evidence="1">
    <location>
        <begin position="118"/>
        <end position="132"/>
    </location>
</feature>